<proteinExistence type="predicted"/>
<gene>
    <name evidence="2" type="primary">LOC101847164</name>
</gene>
<evidence type="ECO:0000313" key="1">
    <source>
        <dbReference type="Proteomes" id="UP000694888"/>
    </source>
</evidence>
<name>A0ABM0K9E4_APLCA</name>
<dbReference type="Proteomes" id="UP000694888">
    <property type="component" value="Unplaced"/>
</dbReference>
<organism evidence="1 2">
    <name type="scientific">Aplysia californica</name>
    <name type="common">California sea hare</name>
    <dbReference type="NCBI Taxonomy" id="6500"/>
    <lineage>
        <taxon>Eukaryota</taxon>
        <taxon>Metazoa</taxon>
        <taxon>Spiralia</taxon>
        <taxon>Lophotrochozoa</taxon>
        <taxon>Mollusca</taxon>
        <taxon>Gastropoda</taxon>
        <taxon>Heterobranchia</taxon>
        <taxon>Euthyneura</taxon>
        <taxon>Tectipleura</taxon>
        <taxon>Aplysiida</taxon>
        <taxon>Aplysioidea</taxon>
        <taxon>Aplysiidae</taxon>
        <taxon>Aplysia</taxon>
    </lineage>
</organism>
<protein>
    <submittedName>
        <fullName evidence="2">Uncharacterized protein LOC101847164</fullName>
    </submittedName>
</protein>
<dbReference type="GeneID" id="101847164"/>
<evidence type="ECO:0000313" key="2">
    <source>
        <dbReference type="RefSeq" id="XP_005112035.1"/>
    </source>
</evidence>
<keyword evidence="1" id="KW-1185">Reference proteome</keyword>
<reference evidence="2" key="1">
    <citation type="submission" date="2025-08" db="UniProtKB">
        <authorList>
            <consortium name="RefSeq"/>
        </authorList>
    </citation>
    <scope>IDENTIFICATION</scope>
</reference>
<sequence>MESFIEEYISSVNAEDVNEEILLERRISPYATLRPGDLAALLKLQSSIPLSGSALKSGWHHGPGGLETHVEEILKREEQGFSSDESGNEGVKDEELRDVVCRGDEQNHVPAVYTVRGLRRHEMPVVGVYVDKRVCPGFRYRVRRAGSNRFFFQNEARTLESIGMGYGKRLTFTGEQRNNNENYFWSDSEPEGYAFSIQAVDEGMKFLVMDVDEAVVGEGVVSRIHEPQEETTMTAGKDGVTKRVAVTLTCSVTYYHRHHYGLIDMMVHENQETISGEAVLHKSRKSRKASLVSVEGVFLQRVGQCKFIPDC</sequence>
<accession>A0ABM0K9E4</accession>
<dbReference type="RefSeq" id="XP_005112035.1">
    <property type="nucleotide sequence ID" value="XM_005111978.3"/>
</dbReference>